<protein>
    <recommendedName>
        <fullName evidence="4">Glycopeptide</fullName>
    </recommendedName>
</protein>
<evidence type="ECO:0000313" key="2">
    <source>
        <dbReference type="EMBL" id="KAF5321883.1"/>
    </source>
</evidence>
<gene>
    <name evidence="2" type="ORF">D9619_002163</name>
</gene>
<proteinExistence type="predicted"/>
<evidence type="ECO:0000313" key="3">
    <source>
        <dbReference type="Proteomes" id="UP000567179"/>
    </source>
</evidence>
<accession>A0A8H5F3G3</accession>
<dbReference type="OrthoDB" id="3342934at2759"/>
<evidence type="ECO:0000256" key="1">
    <source>
        <dbReference type="SAM" id="SignalP"/>
    </source>
</evidence>
<feature type="signal peptide" evidence="1">
    <location>
        <begin position="1"/>
        <end position="21"/>
    </location>
</feature>
<evidence type="ECO:0008006" key="4">
    <source>
        <dbReference type="Google" id="ProtNLM"/>
    </source>
</evidence>
<keyword evidence="1" id="KW-0732">Signal</keyword>
<comment type="caution">
    <text evidence="2">The sequence shown here is derived from an EMBL/GenBank/DDBJ whole genome shotgun (WGS) entry which is preliminary data.</text>
</comment>
<dbReference type="EMBL" id="JAACJJ010000028">
    <property type="protein sequence ID" value="KAF5321883.1"/>
    <property type="molecule type" value="Genomic_DNA"/>
</dbReference>
<organism evidence="2 3">
    <name type="scientific">Psilocybe cf. subviscida</name>
    <dbReference type="NCBI Taxonomy" id="2480587"/>
    <lineage>
        <taxon>Eukaryota</taxon>
        <taxon>Fungi</taxon>
        <taxon>Dikarya</taxon>
        <taxon>Basidiomycota</taxon>
        <taxon>Agaricomycotina</taxon>
        <taxon>Agaricomycetes</taxon>
        <taxon>Agaricomycetidae</taxon>
        <taxon>Agaricales</taxon>
        <taxon>Agaricineae</taxon>
        <taxon>Strophariaceae</taxon>
        <taxon>Psilocybe</taxon>
    </lineage>
</organism>
<sequence length="160" mass="16488">MLSLAFLTALTIGLPILQAFAETHTVHFDNRCGFGTPTLVNAETLQILSTGEDFTINGPLQIAVAYLQTGDCGLLGEGCTLIEITFANPTSPGLGSSADINLIPPQAFSVASGFEFINAECEGRGLDCTSSTCAAAVRSPEAPVVVCLAANASIAISFCD</sequence>
<feature type="chain" id="PRO_5034324192" description="Glycopeptide" evidence="1">
    <location>
        <begin position="22"/>
        <end position="160"/>
    </location>
</feature>
<dbReference type="AlphaFoldDB" id="A0A8H5F3G3"/>
<reference evidence="2 3" key="1">
    <citation type="journal article" date="2020" name="ISME J.">
        <title>Uncovering the hidden diversity of litter-decomposition mechanisms in mushroom-forming fungi.</title>
        <authorList>
            <person name="Floudas D."/>
            <person name="Bentzer J."/>
            <person name="Ahren D."/>
            <person name="Johansson T."/>
            <person name="Persson P."/>
            <person name="Tunlid A."/>
        </authorList>
    </citation>
    <scope>NUCLEOTIDE SEQUENCE [LARGE SCALE GENOMIC DNA]</scope>
    <source>
        <strain evidence="2 3">CBS 101986</strain>
    </source>
</reference>
<keyword evidence="3" id="KW-1185">Reference proteome</keyword>
<dbReference type="Proteomes" id="UP000567179">
    <property type="component" value="Unassembled WGS sequence"/>
</dbReference>
<name>A0A8H5F3G3_9AGAR</name>